<keyword evidence="2" id="KW-1185">Reference proteome</keyword>
<gene>
    <name evidence="1" type="ORF">NTEN_LOCUS1768</name>
</gene>
<dbReference type="AlphaFoldDB" id="A0A6H5G092"/>
<reference evidence="1 2" key="1">
    <citation type="submission" date="2020-02" db="EMBL/GenBank/DDBJ databases">
        <authorList>
            <person name="Ferguson B K."/>
        </authorList>
    </citation>
    <scope>NUCLEOTIDE SEQUENCE [LARGE SCALE GENOMIC DNA]</scope>
</reference>
<name>A0A6H5G092_9HEMI</name>
<dbReference type="EMBL" id="CADCXU010002854">
    <property type="protein sequence ID" value="CAA9994957.1"/>
    <property type="molecule type" value="Genomic_DNA"/>
</dbReference>
<accession>A0A6H5G092</accession>
<dbReference type="Proteomes" id="UP000479000">
    <property type="component" value="Unassembled WGS sequence"/>
</dbReference>
<evidence type="ECO:0000313" key="1">
    <source>
        <dbReference type="EMBL" id="CAA9994957.1"/>
    </source>
</evidence>
<protein>
    <submittedName>
        <fullName evidence="1">Uncharacterized protein</fullName>
    </submittedName>
</protein>
<evidence type="ECO:0000313" key="2">
    <source>
        <dbReference type="Proteomes" id="UP000479000"/>
    </source>
</evidence>
<organism evidence="1 2">
    <name type="scientific">Nesidiocoris tenuis</name>
    <dbReference type="NCBI Taxonomy" id="355587"/>
    <lineage>
        <taxon>Eukaryota</taxon>
        <taxon>Metazoa</taxon>
        <taxon>Ecdysozoa</taxon>
        <taxon>Arthropoda</taxon>
        <taxon>Hexapoda</taxon>
        <taxon>Insecta</taxon>
        <taxon>Pterygota</taxon>
        <taxon>Neoptera</taxon>
        <taxon>Paraneoptera</taxon>
        <taxon>Hemiptera</taxon>
        <taxon>Heteroptera</taxon>
        <taxon>Panheteroptera</taxon>
        <taxon>Cimicomorpha</taxon>
        <taxon>Miridae</taxon>
        <taxon>Dicyphina</taxon>
        <taxon>Nesidiocoris</taxon>
    </lineage>
</organism>
<proteinExistence type="predicted"/>
<sequence length="273" mass="30419">MVPVKVREGEQTCRLPARTEPELIANTLESKHSHTIMIRARVLTCRARIIQKNVVSCMTLALIVHVPHPHTVLLIRSSTRQTDPRNLTSICGLLLNFTSEYDSAGREINKNRGHPTGGTLPCLPDIAILSHQLTNCRIMSPVLCLVSVNGLEKFRVGISAAIKTRTLTPHHTCRWLEVVSSLPRIPLYQFVIHTEFSFTVFRHFPSASGTPCKPTNATTQSARADISHTSHRHAYIDRRDGSSSDISIPDTFPMQLIGLFPADCWLNISQTFA</sequence>